<dbReference type="Proteomes" id="UP000319449">
    <property type="component" value="Unassembled WGS sequence"/>
</dbReference>
<proteinExistence type="predicted"/>
<keyword evidence="4" id="KW-0675">Receptor</keyword>
<dbReference type="InterPro" id="IPR006689">
    <property type="entry name" value="Small_GTPase_ARF/SAR"/>
</dbReference>
<dbReference type="CDD" id="cd00882">
    <property type="entry name" value="Ras_like_GTPase"/>
    <property type="match status" value="1"/>
</dbReference>
<comment type="caution">
    <text evidence="4">The sequence shown here is derived from an EMBL/GenBank/DDBJ whole genome shotgun (WGS) entry which is preliminary data.</text>
</comment>
<sequence>MALINHAKKEINAKIVYAGPGAAGKETTLQFIYNRLKAEFRGPLKTARLQDDTMLFFDFMPPAEGSVQGYNVRFHLYTLPGELTDPLSWKMLLKGVDGIVFVADLTASRLGQDRASLDQLQELLAEYGKGLTALPLVVQANKRDSAEAVALDELRQTLGRAALPLVPASAVSGEGVLESLFQVVKTVLKELRESGLTLGTPPEQVDSSTETVRAEPPVPAASEPEPVPADLASTATTPDPVVQSPAVETLGERSPSLDALSAAAALVVGKPSEPVDSGISVSFTGLPALKGGSGVVIPLLVTAGELEKRVTLTLLLTGDGAVES</sequence>
<evidence type="ECO:0000313" key="5">
    <source>
        <dbReference type="Proteomes" id="UP000319449"/>
    </source>
</evidence>
<dbReference type="GO" id="GO:0005525">
    <property type="term" value="F:GTP binding"/>
    <property type="evidence" value="ECO:0007669"/>
    <property type="project" value="UniProtKB-KW"/>
</dbReference>
<evidence type="ECO:0000256" key="3">
    <source>
        <dbReference type="SAM" id="MobiDB-lite"/>
    </source>
</evidence>
<dbReference type="SUPFAM" id="SSF52540">
    <property type="entry name" value="P-loop containing nucleoside triphosphate hydrolases"/>
    <property type="match status" value="1"/>
</dbReference>
<dbReference type="OrthoDB" id="9779858at2"/>
<accession>A0A562VGW7</accession>
<dbReference type="InterPro" id="IPR052705">
    <property type="entry name" value="Gliding_Motility_GTPase"/>
</dbReference>
<dbReference type="Pfam" id="PF00025">
    <property type="entry name" value="Arf"/>
    <property type="match status" value="1"/>
</dbReference>
<organism evidence="4 5">
    <name type="scientific">Geobacter argillaceus</name>
    <dbReference type="NCBI Taxonomy" id="345631"/>
    <lineage>
        <taxon>Bacteria</taxon>
        <taxon>Pseudomonadati</taxon>
        <taxon>Thermodesulfobacteriota</taxon>
        <taxon>Desulfuromonadia</taxon>
        <taxon>Geobacterales</taxon>
        <taxon>Geobacteraceae</taxon>
        <taxon>Geobacter</taxon>
    </lineage>
</organism>
<keyword evidence="5" id="KW-1185">Reference proteome</keyword>
<dbReference type="AlphaFoldDB" id="A0A562VGW7"/>
<protein>
    <submittedName>
        <fullName evidence="4">Signal recognition particle receptor subunit beta</fullName>
    </submittedName>
</protein>
<dbReference type="GO" id="GO:0003924">
    <property type="term" value="F:GTPase activity"/>
    <property type="evidence" value="ECO:0007669"/>
    <property type="project" value="InterPro"/>
</dbReference>
<reference evidence="4 5" key="1">
    <citation type="submission" date="2019-07" db="EMBL/GenBank/DDBJ databases">
        <title>Genomic Encyclopedia of Archaeal and Bacterial Type Strains, Phase II (KMG-II): from individual species to whole genera.</title>
        <authorList>
            <person name="Goeker M."/>
        </authorList>
    </citation>
    <scope>NUCLEOTIDE SEQUENCE [LARGE SCALE GENOMIC DNA]</scope>
    <source>
        <strain evidence="4 5">ATCC BAA-1139</strain>
    </source>
</reference>
<gene>
    <name evidence="4" type="ORF">JN12_03176</name>
</gene>
<dbReference type="InterPro" id="IPR027417">
    <property type="entry name" value="P-loop_NTPase"/>
</dbReference>
<evidence type="ECO:0000256" key="2">
    <source>
        <dbReference type="ARBA" id="ARBA00023134"/>
    </source>
</evidence>
<dbReference type="RefSeq" id="WP_145024530.1">
    <property type="nucleotide sequence ID" value="NZ_VLLN01000023.1"/>
</dbReference>
<name>A0A562VGW7_9BACT</name>
<feature type="region of interest" description="Disordered" evidence="3">
    <location>
        <begin position="195"/>
        <end position="241"/>
    </location>
</feature>
<dbReference type="PANTHER" id="PTHR42708:SF1">
    <property type="entry name" value="GLIDING MOTILITY PROTEIN MGLA"/>
    <property type="match status" value="1"/>
</dbReference>
<keyword evidence="2" id="KW-0342">GTP-binding</keyword>
<dbReference type="PANTHER" id="PTHR42708">
    <property type="entry name" value="ATP/GTP-BINDING PROTEIN-RELATED"/>
    <property type="match status" value="1"/>
</dbReference>
<dbReference type="Gene3D" id="3.40.50.300">
    <property type="entry name" value="P-loop containing nucleotide triphosphate hydrolases"/>
    <property type="match status" value="1"/>
</dbReference>
<evidence type="ECO:0000313" key="4">
    <source>
        <dbReference type="EMBL" id="TWJ17064.1"/>
    </source>
</evidence>
<evidence type="ECO:0000256" key="1">
    <source>
        <dbReference type="ARBA" id="ARBA00022741"/>
    </source>
</evidence>
<keyword evidence="1" id="KW-0547">Nucleotide-binding</keyword>
<dbReference type="EMBL" id="VLLN01000023">
    <property type="protein sequence ID" value="TWJ17064.1"/>
    <property type="molecule type" value="Genomic_DNA"/>
</dbReference>